<dbReference type="Gene3D" id="3.20.20.80">
    <property type="entry name" value="Glycosidases"/>
    <property type="match status" value="1"/>
</dbReference>
<dbReference type="InterPro" id="IPR001343">
    <property type="entry name" value="Hemolysn_Ca-bd"/>
</dbReference>
<gene>
    <name evidence="3" type="ORF">H0S73_15415</name>
</gene>
<accession>A0A838BRG1</accession>
<dbReference type="EMBL" id="JACDXJ010000001">
    <property type="protein sequence ID" value="MBA1157513.1"/>
    <property type="molecule type" value="Genomic_DNA"/>
</dbReference>
<sequence length="884" mass="92740">MSTRVLVEKYPHQTKIEHILFEKVRKRVPVEQDVYVASTPLSIIQNTSKTARSTTGTQINGTDNADYLIGGIGNDTLNGAGGNDTLAGGDGADRLNGGLGDDRLVGGIGNDTMSGGTGNDYYFVDSTRDNVTELANEGSDTVESSVAYTLGSNIENLVLTGSANLSGTGNTLNNILVGNAGSNLLSAGGGNDTLDGGSNAAAKIDTLAGGAGDDLYLVRNASDVVREYAGDGSDTVQTALDYALGANVENLVLTGSANLTGTGNELANRMTGNDGANLLLGQAGNDTIVGNAGNDTLDGGTGNDVMTGGTGADLFRFAKAGGQDTITDFNATQGDLIDLTGTGITGIGQLEIGGSGSNVVIGLGDGTTITLANSTAPQASWFKFDPAPPPSGGGGTPSSTDGIFTWEGTSLPSYWGGNLQTAGGLFAMDQVKATGANTITLVANFFMANQYSNDVKLNLGDPNNPWDNESDTFAQIQQAILDAKARGLKVVLKPHIETDNRVWRAEIAPTDPKAWFASYKAMIVEYAKVAQAAGASMISVGAEMKSMTDPTKVCSDGMTYTQKWVDIISAVRSVFSGHVTYAATYDEVTKVGFWGSVDEIGVNPYIPLSTTNTPTVDQMVDAWTRPHFNSWIRDSLYQGKSAVDYYKGLSELYGKEVIFTEVGYRSMDGANKDPGLHGGSGIVDYQEQADAYTALYKVMENYGGRWLGGSFLWSYYPYASKQDMTAAGVSELDYTTQWKPANDIITTNYSSPVHVTGLAWTGTSGNDKLDGGYHNDTLSGAAGNDIFWGGAGHDVISGGMGADRFEFGASSGSDTITDFEVATFGEVISIRKNVNGLSLSTFEELVSRITMSGTDAVIDLGSGNTIKLINVDKGLLNANHFLFF</sequence>
<dbReference type="AlphaFoldDB" id="A0A838BRG1"/>
<name>A0A838BRG1_9HYPH</name>
<dbReference type="Pfam" id="PF22612">
    <property type="entry name" value="GH113"/>
    <property type="match status" value="1"/>
</dbReference>
<dbReference type="GO" id="GO:0005509">
    <property type="term" value="F:calcium ion binding"/>
    <property type="evidence" value="ECO:0007669"/>
    <property type="project" value="InterPro"/>
</dbReference>
<keyword evidence="2" id="KW-0964">Secreted</keyword>
<comment type="caution">
    <text evidence="3">The sequence shown here is derived from an EMBL/GenBank/DDBJ whole genome shotgun (WGS) entry which is preliminary data.</text>
</comment>
<evidence type="ECO:0000256" key="1">
    <source>
        <dbReference type="ARBA" id="ARBA00004613"/>
    </source>
</evidence>
<dbReference type="PROSITE" id="PS00330">
    <property type="entry name" value="HEMOLYSIN_CALCIUM"/>
    <property type="match status" value="4"/>
</dbReference>
<dbReference type="RefSeq" id="WP_181052978.1">
    <property type="nucleotide sequence ID" value="NZ_JACDXJ010000001.1"/>
</dbReference>
<dbReference type="InterPro" id="IPR011049">
    <property type="entry name" value="Serralysin-like_metalloprot_C"/>
</dbReference>
<comment type="subcellular location">
    <subcellularLocation>
        <location evidence="1">Secreted</location>
    </subcellularLocation>
</comment>
<dbReference type="InterPro" id="IPR055151">
    <property type="entry name" value="GH113"/>
</dbReference>
<dbReference type="PANTHER" id="PTHR38340">
    <property type="entry name" value="S-LAYER PROTEIN"/>
    <property type="match status" value="1"/>
</dbReference>
<dbReference type="Proteomes" id="UP000572984">
    <property type="component" value="Unassembled WGS sequence"/>
</dbReference>
<dbReference type="CDD" id="cd19608">
    <property type="entry name" value="GH113_mannanase-like"/>
    <property type="match status" value="1"/>
</dbReference>
<dbReference type="Pfam" id="PF00353">
    <property type="entry name" value="HemolysinCabind"/>
    <property type="match status" value="5"/>
</dbReference>
<evidence type="ECO:0000313" key="3">
    <source>
        <dbReference type="EMBL" id="MBA1157513.1"/>
    </source>
</evidence>
<reference evidence="3 4" key="1">
    <citation type="submission" date="2020-07" db="EMBL/GenBank/DDBJ databases">
        <title>Draft genome and description of Microvirga mediterraneensis Marseille-Q2068 sp. nov.</title>
        <authorList>
            <person name="Boxberger M."/>
        </authorList>
    </citation>
    <scope>NUCLEOTIDE SEQUENCE [LARGE SCALE GENOMIC DNA]</scope>
    <source>
        <strain evidence="3 4">Marseille-Q2068</strain>
    </source>
</reference>
<organism evidence="3 4">
    <name type="scientific">Microvirga mediterraneensis</name>
    <dbReference type="NCBI Taxonomy" id="2754695"/>
    <lineage>
        <taxon>Bacteria</taxon>
        <taxon>Pseudomonadati</taxon>
        <taxon>Pseudomonadota</taxon>
        <taxon>Alphaproteobacteria</taxon>
        <taxon>Hyphomicrobiales</taxon>
        <taxon>Methylobacteriaceae</taxon>
        <taxon>Microvirga</taxon>
    </lineage>
</organism>
<keyword evidence="4" id="KW-1185">Reference proteome</keyword>
<dbReference type="Gene3D" id="2.150.10.10">
    <property type="entry name" value="Serralysin-like metalloprotease, C-terminal"/>
    <property type="match status" value="3"/>
</dbReference>
<dbReference type="InterPro" id="IPR050557">
    <property type="entry name" value="RTX_toxin/Mannuronan_C5-epim"/>
</dbReference>
<dbReference type="InterPro" id="IPR018511">
    <property type="entry name" value="Hemolysin-typ_Ca-bd_CS"/>
</dbReference>
<evidence type="ECO:0008006" key="5">
    <source>
        <dbReference type="Google" id="ProtNLM"/>
    </source>
</evidence>
<proteinExistence type="predicted"/>
<dbReference type="GO" id="GO:0005576">
    <property type="term" value="C:extracellular region"/>
    <property type="evidence" value="ECO:0007669"/>
    <property type="project" value="UniProtKB-SubCell"/>
</dbReference>
<protein>
    <recommendedName>
        <fullName evidence="5">Calcium-binding protein</fullName>
    </recommendedName>
</protein>
<evidence type="ECO:0000256" key="2">
    <source>
        <dbReference type="ARBA" id="ARBA00022525"/>
    </source>
</evidence>
<dbReference type="InterPro" id="IPR017853">
    <property type="entry name" value="GH"/>
</dbReference>
<dbReference type="SUPFAM" id="SSF51120">
    <property type="entry name" value="beta-Roll"/>
    <property type="match status" value="3"/>
</dbReference>
<dbReference type="PANTHER" id="PTHR38340:SF1">
    <property type="entry name" value="S-LAYER PROTEIN"/>
    <property type="match status" value="1"/>
</dbReference>
<dbReference type="SUPFAM" id="SSF51445">
    <property type="entry name" value="(Trans)glycosidases"/>
    <property type="match status" value="1"/>
</dbReference>
<evidence type="ECO:0000313" key="4">
    <source>
        <dbReference type="Proteomes" id="UP000572984"/>
    </source>
</evidence>
<dbReference type="PRINTS" id="PR00313">
    <property type="entry name" value="CABNDNGRPT"/>
</dbReference>